<accession>A0A545U437</accession>
<reference evidence="1 2" key="1">
    <citation type="submission" date="2019-06" db="EMBL/GenBank/DDBJ databases">
        <title>Whole genome sequence for Cellvibrionaceae sp. R142.</title>
        <authorList>
            <person name="Wang G."/>
        </authorList>
    </citation>
    <scope>NUCLEOTIDE SEQUENCE [LARGE SCALE GENOMIC DNA]</scope>
    <source>
        <strain evidence="1 2">R142</strain>
    </source>
</reference>
<organism evidence="1 2">
    <name type="scientific">Exilibacterium tricleocarpae</name>
    <dbReference type="NCBI Taxonomy" id="2591008"/>
    <lineage>
        <taxon>Bacteria</taxon>
        <taxon>Pseudomonadati</taxon>
        <taxon>Pseudomonadota</taxon>
        <taxon>Gammaproteobacteria</taxon>
        <taxon>Cellvibrionales</taxon>
        <taxon>Cellvibrionaceae</taxon>
        <taxon>Exilibacterium</taxon>
    </lineage>
</organism>
<dbReference type="SUPFAM" id="SSF53335">
    <property type="entry name" value="S-adenosyl-L-methionine-dependent methyltransferases"/>
    <property type="match status" value="1"/>
</dbReference>
<dbReference type="CDD" id="cd02440">
    <property type="entry name" value="AdoMet_MTases"/>
    <property type="match status" value="1"/>
</dbReference>
<gene>
    <name evidence="1" type="ORF">FKG94_06140</name>
</gene>
<dbReference type="AlphaFoldDB" id="A0A545U437"/>
<dbReference type="OrthoDB" id="9772751at2"/>
<keyword evidence="1" id="KW-0489">Methyltransferase</keyword>
<name>A0A545U437_9GAMM</name>
<evidence type="ECO:0000313" key="1">
    <source>
        <dbReference type="EMBL" id="TQV84235.1"/>
    </source>
</evidence>
<dbReference type="EMBL" id="VHSG01000006">
    <property type="protein sequence ID" value="TQV84235.1"/>
    <property type="molecule type" value="Genomic_DNA"/>
</dbReference>
<dbReference type="GO" id="GO:0008757">
    <property type="term" value="F:S-adenosylmethionine-dependent methyltransferase activity"/>
    <property type="evidence" value="ECO:0007669"/>
    <property type="project" value="InterPro"/>
</dbReference>
<dbReference type="InterPro" id="IPR029063">
    <property type="entry name" value="SAM-dependent_MTases_sf"/>
</dbReference>
<proteinExistence type="predicted"/>
<protein>
    <submittedName>
        <fullName evidence="1">Class I SAM-dependent methyltransferase</fullName>
    </submittedName>
</protein>
<sequence>MFFKRVFFPTCKLLLKIVLSRLPVSYPMWRRISLFRRGRMDEPKWAYDTFLRHAAYGDLLHHNASVCTFVERKDSAEFEVLELGPGDSIFTAIIANRMGASKSYLVDVADAALSGYDDCRRMIRYLEDKGFCCDDLISLKDSKAIYDRIGLEYAIRGIESIKLMESNSIDFIVSNSVLEHLPKREFEGYMEELYRVLRPGGKVVHHIDLKDHLGGGLYNLRFSEQVWERPLFSQSGFYTNRIRCNALIELITAVGFHLEKVSEFTWSELPISRESLAAPFRYLSEEELKIRGVHIALTKNGEDCK</sequence>
<dbReference type="Proteomes" id="UP000319732">
    <property type="component" value="Unassembled WGS sequence"/>
</dbReference>
<dbReference type="Pfam" id="PF13489">
    <property type="entry name" value="Methyltransf_23"/>
    <property type="match status" value="1"/>
</dbReference>
<keyword evidence="2" id="KW-1185">Reference proteome</keyword>
<keyword evidence="1" id="KW-0808">Transferase</keyword>
<dbReference type="Gene3D" id="3.40.50.150">
    <property type="entry name" value="Vaccinia Virus protein VP39"/>
    <property type="match status" value="1"/>
</dbReference>
<evidence type="ECO:0000313" key="2">
    <source>
        <dbReference type="Proteomes" id="UP000319732"/>
    </source>
</evidence>
<comment type="caution">
    <text evidence="1">The sequence shown here is derived from an EMBL/GenBank/DDBJ whole genome shotgun (WGS) entry which is preliminary data.</text>
</comment>
<dbReference type="GO" id="GO:0032259">
    <property type="term" value="P:methylation"/>
    <property type="evidence" value="ECO:0007669"/>
    <property type="project" value="UniProtKB-KW"/>
</dbReference>